<keyword evidence="3" id="KW-1185">Reference proteome</keyword>
<proteinExistence type="predicted"/>
<sequence length="375" mass="44206">MSKIGIITYHHHYNYGTMLQALALQKAIENLGFESEIIDFKQNNTLSIRELLLLRLKRSSVYLRQLKKYYLLGKSKKIFNERNNLFEEFYKTELHVGKNKYNSTRALMDNPPKYDAYIVGSDQTWNPYVAGRPEAFYLPFVDNDFLKGSYGPSLAVNNLNYAQKQFLRERLNKFSFISCRERTGTELIKEIVQKPVTTVLDPTLLLDKKEWDKFCEDKQLNSPYILTYFLGENKLHRKIVKELSERLSVNIIAIPTTYLELENKKIEKIYAGPRQFLNLIKNAMIICTDSFHGTMFSINYEKNFYSFCKMDSNDKKSENSRLQDILEEFKLGNRLISKTPDKIENIDYEKVNKILNKRRQESKEFLVNMLSEMTR</sequence>
<accession>A0ABT9UT75</accession>
<reference evidence="2 3" key="1">
    <citation type="submission" date="2023-07" db="EMBL/GenBank/DDBJ databases">
        <title>Genomic Encyclopedia of Type Strains, Phase IV (KMG-IV): sequencing the most valuable type-strain genomes for metagenomic binning, comparative biology and taxonomic classification.</title>
        <authorList>
            <person name="Goeker M."/>
        </authorList>
    </citation>
    <scope>NUCLEOTIDE SEQUENCE [LARGE SCALE GENOMIC DNA]</scope>
    <source>
        <strain evidence="2 3">DSM 20694</strain>
    </source>
</reference>
<organism evidence="2 3">
    <name type="scientific">Eubacterium multiforme</name>
    <dbReference type="NCBI Taxonomy" id="83339"/>
    <lineage>
        <taxon>Bacteria</taxon>
        <taxon>Bacillati</taxon>
        <taxon>Bacillota</taxon>
        <taxon>Clostridia</taxon>
        <taxon>Eubacteriales</taxon>
        <taxon>Eubacteriaceae</taxon>
        <taxon>Eubacterium</taxon>
    </lineage>
</organism>
<protein>
    <recommendedName>
        <fullName evidence="1">Polysaccharide pyruvyl transferase domain-containing protein</fullName>
    </recommendedName>
</protein>
<comment type="caution">
    <text evidence="2">The sequence shown here is derived from an EMBL/GenBank/DDBJ whole genome shotgun (WGS) entry which is preliminary data.</text>
</comment>
<dbReference type="Pfam" id="PF04230">
    <property type="entry name" value="PS_pyruv_trans"/>
    <property type="match status" value="1"/>
</dbReference>
<dbReference type="InterPro" id="IPR007345">
    <property type="entry name" value="Polysacch_pyruvyl_Trfase"/>
</dbReference>
<name>A0ABT9UT75_9FIRM</name>
<feature type="domain" description="Polysaccharide pyruvyl transferase" evidence="1">
    <location>
        <begin position="14"/>
        <end position="306"/>
    </location>
</feature>
<dbReference type="Proteomes" id="UP001228504">
    <property type="component" value="Unassembled WGS sequence"/>
</dbReference>
<evidence type="ECO:0000259" key="1">
    <source>
        <dbReference type="Pfam" id="PF04230"/>
    </source>
</evidence>
<evidence type="ECO:0000313" key="2">
    <source>
        <dbReference type="EMBL" id="MDQ0149538.1"/>
    </source>
</evidence>
<dbReference type="RefSeq" id="WP_307485115.1">
    <property type="nucleotide sequence ID" value="NZ_JAUSUF010000003.1"/>
</dbReference>
<evidence type="ECO:0000313" key="3">
    <source>
        <dbReference type="Proteomes" id="UP001228504"/>
    </source>
</evidence>
<dbReference type="EMBL" id="JAUSUF010000003">
    <property type="protein sequence ID" value="MDQ0149538.1"/>
    <property type="molecule type" value="Genomic_DNA"/>
</dbReference>
<gene>
    <name evidence="2" type="ORF">J2S18_001468</name>
</gene>